<dbReference type="SUPFAM" id="SSF52540">
    <property type="entry name" value="P-loop containing nucleoside triphosphate hydrolases"/>
    <property type="match status" value="1"/>
</dbReference>
<dbReference type="GO" id="GO:0043531">
    <property type="term" value="F:ADP binding"/>
    <property type="evidence" value="ECO:0007669"/>
    <property type="project" value="InterPro"/>
</dbReference>
<dbReference type="InterPro" id="IPR041118">
    <property type="entry name" value="Rx_N"/>
</dbReference>
<dbReference type="AlphaFoldDB" id="A0A2P5YXM5"/>
<dbReference type="InterPro" id="IPR038005">
    <property type="entry name" value="RX-like_CC"/>
</dbReference>
<sequence length="828" mass="93532">MVQTYLARGSPYLELYVQFSSPNDAFATSTSNADREEYTTPSRHFISGWQNTEAPVFSSSMKYTTPARHSVGGWDMHLGSSKFDIGNIYWGMTSTSSGWQSTSDWGHYETSRRRDDVLLMTSTSEGTSFVADDGGSNDESDVDSPREPGPDGTKVRLLSEPEPVPTIPEDVEGGLDEEEKDLRFRVYSPSAHIHNVDLSQNDALDFLNLPHRRRDHTSSSLDSGEIEVGREFSNKDSFLATLKQHSIMNGVNYNVVKSKSDKFEAKCAVEDGVLQDHPKMDSDMLASLILATLKVDLKTLVLVLIANIRSQLKYMPSYCKTLKRHLRITTTYFSVDAKCSSVCSGALSNVGTHLYTDGSGRIIPIAFAITLGESSDNWDFFLSRLRRHVCPKPDICVISKSQLSDKEANGITHTIACQHLRLDPITYVDQVYKIEYMYNVWRHVFPSIPDERKWLSVSLAPFKLLPDRELRCKPKGRPYSTRICNNIDIREVTTKRGELVVGVGRMTHLDRIMNAELFASPMVKSVEVLGQVAVWALLIGPRRHLFFLDLKGPSFPLHTNLPSPLFFQLAAQEMPLRVSTTKIARLLRSGTIKGFSILEDQINLARDFKDKLSKFRSSLTLTRAFLQDAEKRQLDELVKFWLEQLRDIAYEANDVLDELAYEHVRWKVDNQMSKKVSNFFSLSKNPMAFTLKMSKKSRMRHLLLWRLVTSFGKEADVLKIVDLLIGSTTHQSLSITSIVGMAVVRETLLDHRHHLKVVVGEECWSIIKERAFGNSSIFSESEVIGRDIAKQCGGVPPVATVIGETLCNKRDRDEWSPSRIVLFGVLWK</sequence>
<organism evidence="7 8">
    <name type="scientific">Gossypium barbadense</name>
    <name type="common">Sea Island cotton</name>
    <name type="synonym">Hibiscus barbadensis</name>
    <dbReference type="NCBI Taxonomy" id="3634"/>
    <lineage>
        <taxon>Eukaryota</taxon>
        <taxon>Viridiplantae</taxon>
        <taxon>Streptophyta</taxon>
        <taxon>Embryophyta</taxon>
        <taxon>Tracheophyta</taxon>
        <taxon>Spermatophyta</taxon>
        <taxon>Magnoliopsida</taxon>
        <taxon>eudicotyledons</taxon>
        <taxon>Gunneridae</taxon>
        <taxon>Pentapetalae</taxon>
        <taxon>rosids</taxon>
        <taxon>malvids</taxon>
        <taxon>Malvales</taxon>
        <taxon>Malvaceae</taxon>
        <taxon>Malvoideae</taxon>
        <taxon>Gossypium</taxon>
    </lineage>
</organism>
<feature type="compositionally biased region" description="Basic and acidic residues" evidence="5">
    <location>
        <begin position="143"/>
        <end position="159"/>
    </location>
</feature>
<dbReference type="Proteomes" id="UP000239757">
    <property type="component" value="Unassembled WGS sequence"/>
</dbReference>
<protein>
    <recommendedName>
        <fullName evidence="6">Disease resistance N-terminal domain-containing protein</fullName>
    </recommendedName>
</protein>
<dbReference type="Gene3D" id="1.20.5.4130">
    <property type="match status" value="1"/>
</dbReference>
<feature type="domain" description="Disease resistance N-terminal" evidence="6">
    <location>
        <begin position="595"/>
        <end position="673"/>
    </location>
</feature>
<evidence type="ECO:0000313" key="8">
    <source>
        <dbReference type="Proteomes" id="UP000239757"/>
    </source>
</evidence>
<dbReference type="CDD" id="cd14798">
    <property type="entry name" value="RX-CC_like"/>
    <property type="match status" value="1"/>
</dbReference>
<keyword evidence="3" id="KW-0611">Plant defense</keyword>
<keyword evidence="2" id="KW-0547">Nucleotide-binding</keyword>
<evidence type="ECO:0000256" key="3">
    <source>
        <dbReference type="ARBA" id="ARBA00022821"/>
    </source>
</evidence>
<evidence type="ECO:0000313" key="7">
    <source>
        <dbReference type="EMBL" id="PPS20356.1"/>
    </source>
</evidence>
<evidence type="ECO:0000256" key="4">
    <source>
        <dbReference type="ARBA" id="ARBA00022840"/>
    </source>
</evidence>
<dbReference type="EMBL" id="KZ662704">
    <property type="protein sequence ID" value="PPS20356.1"/>
    <property type="molecule type" value="Genomic_DNA"/>
</dbReference>
<keyword evidence="1" id="KW-0677">Repeat</keyword>
<proteinExistence type="predicted"/>
<gene>
    <name evidence="7" type="ORF">GOBAR_AA00245</name>
</gene>
<evidence type="ECO:0000256" key="2">
    <source>
        <dbReference type="ARBA" id="ARBA00022741"/>
    </source>
</evidence>
<dbReference type="GO" id="GO:0005524">
    <property type="term" value="F:ATP binding"/>
    <property type="evidence" value="ECO:0007669"/>
    <property type="project" value="UniProtKB-KW"/>
</dbReference>
<name>A0A2P5YXM5_GOSBA</name>
<dbReference type="PANTHER" id="PTHR36766:SF70">
    <property type="entry name" value="DISEASE RESISTANCE PROTEIN RGA4"/>
    <property type="match status" value="1"/>
</dbReference>
<reference evidence="7 8" key="1">
    <citation type="submission" date="2015-01" db="EMBL/GenBank/DDBJ databases">
        <title>Genome of allotetraploid Gossypium barbadense reveals genomic plasticity and fiber elongation in cotton evolution.</title>
        <authorList>
            <person name="Chen X."/>
            <person name="Liu X."/>
            <person name="Zhao B."/>
            <person name="Zheng H."/>
            <person name="Hu Y."/>
            <person name="Lu G."/>
            <person name="Yang C."/>
            <person name="Chen J."/>
            <person name="Shan C."/>
            <person name="Zhang L."/>
            <person name="Zhou Y."/>
            <person name="Wang L."/>
            <person name="Guo W."/>
            <person name="Bai Y."/>
            <person name="Ruan J."/>
            <person name="Shangguan X."/>
            <person name="Mao Y."/>
            <person name="Jiang J."/>
            <person name="Zhu Y."/>
            <person name="Lei J."/>
            <person name="Kang H."/>
            <person name="Chen S."/>
            <person name="He X."/>
            <person name="Wang R."/>
            <person name="Wang Y."/>
            <person name="Chen J."/>
            <person name="Wang L."/>
            <person name="Yu S."/>
            <person name="Wang B."/>
            <person name="Wei J."/>
            <person name="Song S."/>
            <person name="Lu X."/>
            <person name="Gao Z."/>
            <person name="Gu W."/>
            <person name="Deng X."/>
            <person name="Ma D."/>
            <person name="Wang S."/>
            <person name="Liang W."/>
            <person name="Fang L."/>
            <person name="Cai C."/>
            <person name="Zhu X."/>
            <person name="Zhou B."/>
            <person name="Zhang Y."/>
            <person name="Chen Z."/>
            <person name="Xu S."/>
            <person name="Zhu R."/>
            <person name="Wang S."/>
            <person name="Zhang T."/>
            <person name="Zhao G."/>
        </authorList>
    </citation>
    <scope>NUCLEOTIDE SEQUENCE [LARGE SCALE GENOMIC DNA]</scope>
    <source>
        <strain evidence="8">cv. Xinhai21</strain>
        <tissue evidence="7">Leaf</tissue>
    </source>
</reference>
<dbReference type="PANTHER" id="PTHR36766">
    <property type="entry name" value="PLANT BROAD-SPECTRUM MILDEW RESISTANCE PROTEIN RPW8"/>
    <property type="match status" value="1"/>
</dbReference>
<dbReference type="GO" id="GO:0006952">
    <property type="term" value="P:defense response"/>
    <property type="evidence" value="ECO:0007669"/>
    <property type="project" value="UniProtKB-KW"/>
</dbReference>
<evidence type="ECO:0000256" key="1">
    <source>
        <dbReference type="ARBA" id="ARBA00022737"/>
    </source>
</evidence>
<keyword evidence="4" id="KW-0067">ATP-binding</keyword>
<dbReference type="Pfam" id="PF18052">
    <property type="entry name" value="Rx_N"/>
    <property type="match status" value="1"/>
</dbReference>
<accession>A0A2P5YXM5</accession>
<dbReference type="OrthoDB" id="1426028at2759"/>
<feature type="region of interest" description="Disordered" evidence="5">
    <location>
        <begin position="126"/>
        <end position="172"/>
    </location>
</feature>
<evidence type="ECO:0000259" key="6">
    <source>
        <dbReference type="Pfam" id="PF18052"/>
    </source>
</evidence>
<evidence type="ECO:0000256" key="5">
    <source>
        <dbReference type="SAM" id="MobiDB-lite"/>
    </source>
</evidence>
<dbReference type="InterPro" id="IPR027417">
    <property type="entry name" value="P-loop_NTPase"/>
</dbReference>